<dbReference type="InterPro" id="IPR036237">
    <property type="entry name" value="Xyl_isomerase-like_sf"/>
</dbReference>
<reference evidence="2 3" key="1">
    <citation type="submission" date="2017-09" db="EMBL/GenBank/DDBJ databases">
        <authorList>
            <person name="Ehlers B."/>
            <person name="Leendertz F.H."/>
        </authorList>
    </citation>
    <scope>NUCLEOTIDE SEQUENCE [LARGE SCALE GENOMIC DNA]</scope>
    <source>
        <strain evidence="2 3">DSM 27208</strain>
    </source>
</reference>
<dbReference type="Gene3D" id="3.20.20.150">
    <property type="entry name" value="Divalent-metal-dependent TIM barrel enzymes"/>
    <property type="match status" value="1"/>
</dbReference>
<dbReference type="EMBL" id="OBEJ01000004">
    <property type="protein sequence ID" value="SNZ17025.1"/>
    <property type="molecule type" value="Genomic_DNA"/>
</dbReference>
<dbReference type="PANTHER" id="PTHR12110:SF41">
    <property type="entry name" value="INOSOSE DEHYDRATASE"/>
    <property type="match status" value="1"/>
</dbReference>
<keyword evidence="3" id="KW-1185">Reference proteome</keyword>
<dbReference type="PANTHER" id="PTHR12110">
    <property type="entry name" value="HYDROXYPYRUVATE ISOMERASE"/>
    <property type="match status" value="1"/>
</dbReference>
<dbReference type="Pfam" id="PF01261">
    <property type="entry name" value="AP_endonuc_2"/>
    <property type="match status" value="1"/>
</dbReference>
<keyword evidence="2" id="KW-0413">Isomerase</keyword>
<evidence type="ECO:0000259" key="1">
    <source>
        <dbReference type="Pfam" id="PF01261"/>
    </source>
</evidence>
<gene>
    <name evidence="2" type="ORF">SAMN06269185_2855</name>
</gene>
<dbReference type="Proteomes" id="UP000219453">
    <property type="component" value="Unassembled WGS sequence"/>
</dbReference>
<dbReference type="AlphaFoldDB" id="A0A285P5M6"/>
<protein>
    <submittedName>
        <fullName evidence="2">Sugar phosphate isomerase/epimerase</fullName>
    </submittedName>
</protein>
<dbReference type="OrthoDB" id="165864at2157"/>
<dbReference type="RefSeq" id="WP_097009752.1">
    <property type="nucleotide sequence ID" value="NZ_OBEJ01000004.1"/>
</dbReference>
<evidence type="ECO:0000313" key="3">
    <source>
        <dbReference type="Proteomes" id="UP000219453"/>
    </source>
</evidence>
<accession>A0A285P5M6</accession>
<organism evidence="2 3">
    <name type="scientific">Natronoarchaeum philippinense</name>
    <dbReference type="NCBI Taxonomy" id="558529"/>
    <lineage>
        <taxon>Archaea</taxon>
        <taxon>Methanobacteriati</taxon>
        <taxon>Methanobacteriota</taxon>
        <taxon>Stenosarchaea group</taxon>
        <taxon>Halobacteria</taxon>
        <taxon>Halobacteriales</taxon>
        <taxon>Natronoarchaeaceae</taxon>
    </lineage>
</organism>
<dbReference type="SUPFAM" id="SSF51658">
    <property type="entry name" value="Xylose isomerase-like"/>
    <property type="match status" value="1"/>
</dbReference>
<dbReference type="InterPro" id="IPR050312">
    <property type="entry name" value="IolE/XylAMocC-like"/>
</dbReference>
<dbReference type="GO" id="GO:0016853">
    <property type="term" value="F:isomerase activity"/>
    <property type="evidence" value="ECO:0007669"/>
    <property type="project" value="UniProtKB-KW"/>
</dbReference>
<name>A0A285P5M6_NATPI</name>
<dbReference type="InterPro" id="IPR013022">
    <property type="entry name" value="Xyl_isomerase-like_TIM-brl"/>
</dbReference>
<proteinExistence type="predicted"/>
<sequence length="249" mass="27146">MVRSAIIMGNSPESPIRDYVGRIDDGTYDGVEAGTALATDETFQSVLADSDLEVTSIMTGLGAVQDPEEELLPACEAAGVDRVVLGWLPDEYFESAETTVETAEMLSDCVGALDEHGITLCYHNHDHEFVEFDGRTAFDIFAEHLDDRIQFEVDVAWVGVGGVSPVEFIETYGDRIPLIHLKDMDFESEEFAQLGDADLDLDGVIDAADEQGVEWLIYEDEGDRDYPDKIAHGSATLGEYPVLNGGDAA</sequence>
<feature type="domain" description="Xylose isomerase-like TIM barrel" evidence="1">
    <location>
        <begin position="28"/>
        <end position="234"/>
    </location>
</feature>
<evidence type="ECO:0000313" key="2">
    <source>
        <dbReference type="EMBL" id="SNZ17025.1"/>
    </source>
</evidence>